<gene>
    <name evidence="2" type="ORF">H1P_3130001</name>
</gene>
<evidence type="ECO:0000313" key="2">
    <source>
        <dbReference type="EMBL" id="VEP15182.1"/>
    </source>
</evidence>
<keyword evidence="1" id="KW-0812">Transmembrane</keyword>
<name>A0A563VUN0_9CYAN</name>
<keyword evidence="3" id="KW-1185">Reference proteome</keyword>
<organism evidence="2 3">
    <name type="scientific">Hyella patelloides LEGE 07179</name>
    <dbReference type="NCBI Taxonomy" id="945734"/>
    <lineage>
        <taxon>Bacteria</taxon>
        <taxon>Bacillati</taxon>
        <taxon>Cyanobacteriota</taxon>
        <taxon>Cyanophyceae</taxon>
        <taxon>Pleurocapsales</taxon>
        <taxon>Hyellaceae</taxon>
        <taxon>Hyella</taxon>
    </lineage>
</organism>
<sequence length="256" mass="29537">MNSIIPLYLSLTIALASGSLFLHLLPRLGKPGKQFSDTLCHAPGIDVVLFYFMILPLIFGALVDGGRGLGVALIAQLSTFWIWIAAHELIYYKSRKEPKIFPTLSRIVGGWRNHLAVWITLLALPCFWTVRFAEVVAYPPLTWLVGFPKYQAKDWVNVSRHKFEGLIGYDLIWCLYCDWMTGVWSLGTEMLRNVESFWCPIRFYDDKKCENCKIDFPDVDGAWVKSDRNMKDVTELLDCKYSQVKERSWFGHKSRQ</sequence>
<dbReference type="AlphaFoldDB" id="A0A563VUN0"/>
<feature type="transmembrane region" description="Helical" evidence="1">
    <location>
        <begin position="45"/>
        <end position="63"/>
    </location>
</feature>
<dbReference type="EMBL" id="CAACVJ010000239">
    <property type="protein sequence ID" value="VEP15182.1"/>
    <property type="molecule type" value="Genomic_DNA"/>
</dbReference>
<reference evidence="2 3" key="1">
    <citation type="submission" date="2019-01" db="EMBL/GenBank/DDBJ databases">
        <authorList>
            <person name="Brito A."/>
        </authorList>
    </citation>
    <scope>NUCLEOTIDE SEQUENCE [LARGE SCALE GENOMIC DNA]</scope>
    <source>
        <strain evidence="2">1</strain>
    </source>
</reference>
<feature type="transmembrane region" description="Helical" evidence="1">
    <location>
        <begin position="6"/>
        <end position="25"/>
    </location>
</feature>
<accession>A0A563VUN0</accession>
<dbReference type="Proteomes" id="UP000320055">
    <property type="component" value="Unassembled WGS sequence"/>
</dbReference>
<keyword evidence="1" id="KW-1133">Transmembrane helix</keyword>
<protein>
    <submittedName>
        <fullName evidence="2">Uncharacterized protein</fullName>
    </submittedName>
</protein>
<keyword evidence="1" id="KW-0472">Membrane</keyword>
<evidence type="ECO:0000313" key="3">
    <source>
        <dbReference type="Proteomes" id="UP000320055"/>
    </source>
</evidence>
<proteinExistence type="predicted"/>
<feature type="transmembrane region" description="Helical" evidence="1">
    <location>
        <begin position="69"/>
        <end position="92"/>
    </location>
</feature>
<dbReference type="OrthoDB" id="422717at2"/>
<dbReference type="RefSeq" id="WP_144873950.1">
    <property type="nucleotide sequence ID" value="NZ_LR214052.1"/>
</dbReference>
<evidence type="ECO:0000256" key="1">
    <source>
        <dbReference type="SAM" id="Phobius"/>
    </source>
</evidence>